<feature type="chain" id="PRO_5035310776" description="Fibronectin type-III domain-containing protein" evidence="2">
    <location>
        <begin position="20"/>
        <end position="973"/>
    </location>
</feature>
<dbReference type="SMART" id="SM00060">
    <property type="entry name" value="FN3"/>
    <property type="match status" value="2"/>
</dbReference>
<feature type="domain" description="Fibronectin type-III" evidence="3">
    <location>
        <begin position="792"/>
        <end position="888"/>
    </location>
</feature>
<dbReference type="CDD" id="cd00063">
    <property type="entry name" value="FN3"/>
    <property type="match status" value="2"/>
</dbReference>
<evidence type="ECO:0000313" key="5">
    <source>
        <dbReference type="Proteomes" id="UP000729913"/>
    </source>
</evidence>
<evidence type="ECO:0000256" key="1">
    <source>
        <dbReference type="ARBA" id="ARBA00022737"/>
    </source>
</evidence>
<comment type="caution">
    <text evidence="4">The sequence shown here is derived from an EMBL/GenBank/DDBJ whole genome shotgun (WGS) entry which is preliminary data.</text>
</comment>
<dbReference type="InterPro" id="IPR022041">
    <property type="entry name" value="Methyltransf_FA"/>
</dbReference>
<accession>A0A8J5RJ41</accession>
<keyword evidence="1" id="KW-0677">Repeat</keyword>
<feature type="domain" description="Fibronectin type-III" evidence="3">
    <location>
        <begin position="512"/>
        <end position="612"/>
    </location>
</feature>
<protein>
    <recommendedName>
        <fullName evidence="3">Fibronectin type-III domain-containing protein</fullName>
    </recommendedName>
</protein>
<evidence type="ECO:0000259" key="3">
    <source>
        <dbReference type="SMART" id="SM00060"/>
    </source>
</evidence>
<dbReference type="InterPro" id="IPR050991">
    <property type="entry name" value="ECM_Regulatory_Proteins"/>
</dbReference>
<dbReference type="Pfam" id="PF00041">
    <property type="entry name" value="fn3"/>
    <property type="match status" value="1"/>
</dbReference>
<dbReference type="PANTHER" id="PTHR46708">
    <property type="entry name" value="TENASCIN"/>
    <property type="match status" value="1"/>
</dbReference>
<gene>
    <name evidence="4" type="ORF">G9C98_004910</name>
</gene>
<dbReference type="AlphaFoldDB" id="A0A8J5RJ41"/>
<reference evidence="4" key="1">
    <citation type="submission" date="2020-03" db="EMBL/GenBank/DDBJ databases">
        <authorList>
            <person name="Chebbi M.A."/>
            <person name="Drezen J.M."/>
        </authorList>
    </citation>
    <scope>NUCLEOTIDE SEQUENCE</scope>
    <source>
        <tissue evidence="4">Whole body</tissue>
    </source>
</reference>
<dbReference type="EMBL" id="JAAOIC020000002">
    <property type="protein sequence ID" value="KAG8042276.1"/>
    <property type="molecule type" value="Genomic_DNA"/>
</dbReference>
<organism evidence="4 5">
    <name type="scientific">Cotesia typhae</name>
    <dbReference type="NCBI Taxonomy" id="2053667"/>
    <lineage>
        <taxon>Eukaryota</taxon>
        <taxon>Metazoa</taxon>
        <taxon>Ecdysozoa</taxon>
        <taxon>Arthropoda</taxon>
        <taxon>Hexapoda</taxon>
        <taxon>Insecta</taxon>
        <taxon>Pterygota</taxon>
        <taxon>Neoptera</taxon>
        <taxon>Endopterygota</taxon>
        <taxon>Hymenoptera</taxon>
        <taxon>Apocrita</taxon>
        <taxon>Ichneumonoidea</taxon>
        <taxon>Braconidae</taxon>
        <taxon>Microgastrinae</taxon>
        <taxon>Cotesia</taxon>
    </lineage>
</organism>
<dbReference type="InterPro" id="IPR003961">
    <property type="entry name" value="FN3_dom"/>
</dbReference>
<keyword evidence="2" id="KW-0732">Signal</keyword>
<evidence type="ECO:0000256" key="2">
    <source>
        <dbReference type="SAM" id="SignalP"/>
    </source>
</evidence>
<sequence length="973" mass="111710">MQYLLLFVVLTFCIGFILSDHLNIFRQDQQIQSYYGYVHNPSRLLVCISDDPRDAVIWNNQIEWNPSSSDEVYNDDLTDFVFPTNRSNEEKLCDIDIESWECFSEWNHHYFQWNKTYSFNVPMGPVYDSRWENFKEFSKLDETDPNFNPVKTNRDQNSTYFSFHESGALVVSIRGSSNAQFLLCKSQNYSTSFCYWVIIGGWGNTITAIRKCENGIPSGLPAAGSNCSILRASVTQTFIIDWDRKSQTIKLYDPNELILSYTDPDFTSSNKVEIHYVFYGNPDPKIKMLFRFHEYHYILTNQLHAKLTSPPVSADNFHTICIDMLIGLCSNCELLVNLVDGNGTKQITELITRSPAYHNIQHDLPIWQYFRINASNVDNYPSPITLEFITKLSTTGNDMKPHWALTRFEKCLPNLIESPPSPSVDHINETTVRVFLPELNEYKHVIILFIFEIESDTENSQSKLATEEYININNIEKKIYSAVFTNLTVGTKYSVRSLSTIHYDKNQYKHMEGARKTFSTSCDLYATEAIIEWFPPIFPNGKILGYNLTIQVRKHSGCEDNYSVTPKYLIDPRTVIINDSETFRMLYKFTNLIPYVMYEITIRAFNTKIGVESKTRLDTDQLEIPTEIFEDLKFENDLITWKRPLNCSTITGPIVDARFVLVGLSPSVKNFSYQSLKGEFSVNLTNIDGIYGSEQYRAREQTLNLRWKKPTPPTNGEIIYYAIRFSGINIETTDIAYVYSNETCQLWMDLICAVIKQPFGTREFIEVRAYNKGVNKAGDVNTVEYQHHEGAPSLPELISINEIDKGVIDIQWKHPYITGGPLKSFMIDVEIISSRLEKLKDYFHKNDKNIDLPIQEYKKDYSTRVYLLPSTLYKISIKATTKSQNGSESIAHIETRSTLSFEFEPHLIAGDDSTIKLVIPSIINNTVNSLLNIVVKGGSMCEQGTILESTLETDVGLEYHESAWLAASFAVKI</sequence>
<dbReference type="Pfam" id="PF12248">
    <property type="entry name" value="Methyltransf_FA"/>
    <property type="match status" value="1"/>
</dbReference>
<dbReference type="OrthoDB" id="7653027at2759"/>
<proteinExistence type="predicted"/>
<dbReference type="Proteomes" id="UP000729913">
    <property type="component" value="Unassembled WGS sequence"/>
</dbReference>
<dbReference type="PANTHER" id="PTHR46708:SF2">
    <property type="entry name" value="FIBRONECTIN TYPE-III DOMAIN-CONTAINING PROTEIN"/>
    <property type="match status" value="1"/>
</dbReference>
<reference evidence="4" key="2">
    <citation type="submission" date="2021-04" db="EMBL/GenBank/DDBJ databases">
        <title>Genome-wide patterns of bracovirus chromosomal integration into multiple host tissues during parasitism.</title>
        <authorList>
            <person name="Chebbi M.A.C."/>
        </authorList>
    </citation>
    <scope>NUCLEOTIDE SEQUENCE</scope>
    <source>
        <tissue evidence="4">Whole body</tissue>
    </source>
</reference>
<evidence type="ECO:0000313" key="4">
    <source>
        <dbReference type="EMBL" id="KAG8042276.1"/>
    </source>
</evidence>
<keyword evidence="5" id="KW-1185">Reference proteome</keyword>
<feature type="signal peptide" evidence="2">
    <location>
        <begin position="1"/>
        <end position="19"/>
    </location>
</feature>
<name>A0A8J5RJ41_9HYME</name>